<evidence type="ECO:0000256" key="1">
    <source>
        <dbReference type="SAM" id="MobiDB-lite"/>
    </source>
</evidence>
<accession>A0A1V9X989</accession>
<evidence type="ECO:0000313" key="2">
    <source>
        <dbReference type="EMBL" id="OQR69892.1"/>
    </source>
</evidence>
<name>A0A1V9X989_9ACAR</name>
<proteinExistence type="predicted"/>
<comment type="caution">
    <text evidence="2">The sequence shown here is derived from an EMBL/GenBank/DDBJ whole genome shotgun (WGS) entry which is preliminary data.</text>
</comment>
<feature type="compositionally biased region" description="Basic and acidic residues" evidence="1">
    <location>
        <begin position="60"/>
        <end position="69"/>
    </location>
</feature>
<evidence type="ECO:0000313" key="3">
    <source>
        <dbReference type="Proteomes" id="UP000192247"/>
    </source>
</evidence>
<dbReference type="EMBL" id="MNPL01019465">
    <property type="protein sequence ID" value="OQR69892.1"/>
    <property type="molecule type" value="Genomic_DNA"/>
</dbReference>
<dbReference type="InParanoid" id="A0A1V9X989"/>
<protein>
    <submittedName>
        <fullName evidence="2">Uncharacterized protein</fullName>
    </submittedName>
</protein>
<feature type="region of interest" description="Disordered" evidence="1">
    <location>
        <begin position="60"/>
        <end position="81"/>
    </location>
</feature>
<reference evidence="2 3" key="1">
    <citation type="journal article" date="2017" name="Gigascience">
        <title>Draft genome of the honey bee ectoparasitic mite, Tropilaelaps mercedesae, is shaped by the parasitic life history.</title>
        <authorList>
            <person name="Dong X."/>
            <person name="Armstrong S.D."/>
            <person name="Xia D."/>
            <person name="Makepeace B.L."/>
            <person name="Darby A.C."/>
            <person name="Kadowaki T."/>
        </authorList>
    </citation>
    <scope>NUCLEOTIDE SEQUENCE [LARGE SCALE GENOMIC DNA]</scope>
    <source>
        <strain evidence="2">Wuxi-XJTLU</strain>
    </source>
</reference>
<dbReference type="Proteomes" id="UP000192247">
    <property type="component" value="Unassembled WGS sequence"/>
</dbReference>
<organism evidence="2 3">
    <name type="scientific">Tropilaelaps mercedesae</name>
    <dbReference type="NCBI Taxonomy" id="418985"/>
    <lineage>
        <taxon>Eukaryota</taxon>
        <taxon>Metazoa</taxon>
        <taxon>Ecdysozoa</taxon>
        <taxon>Arthropoda</taxon>
        <taxon>Chelicerata</taxon>
        <taxon>Arachnida</taxon>
        <taxon>Acari</taxon>
        <taxon>Parasitiformes</taxon>
        <taxon>Mesostigmata</taxon>
        <taxon>Gamasina</taxon>
        <taxon>Dermanyssoidea</taxon>
        <taxon>Laelapidae</taxon>
        <taxon>Tropilaelaps</taxon>
    </lineage>
</organism>
<sequence>MADDYETHVDVPLEPAIRRLLLERRASRSEDLPEELDGFRFDRRRSVDYKEFKDYRNLAEEERQHRHDTSIIARPVDSKRA</sequence>
<keyword evidence="3" id="KW-1185">Reference proteome</keyword>
<gene>
    <name evidence="2" type="ORF">BIW11_11991</name>
</gene>
<dbReference type="AlphaFoldDB" id="A0A1V9X989"/>